<keyword evidence="1" id="KW-0853">WD repeat</keyword>
<dbReference type="InterPro" id="IPR001680">
    <property type="entry name" value="WD40_rpt"/>
</dbReference>
<dbReference type="SUPFAM" id="SSF50978">
    <property type="entry name" value="WD40 repeat-like"/>
    <property type="match status" value="1"/>
</dbReference>
<evidence type="ECO:0000313" key="4">
    <source>
        <dbReference type="Proteomes" id="UP001417504"/>
    </source>
</evidence>
<dbReference type="Pfam" id="PF20919">
    <property type="entry name" value="DHU1_N"/>
    <property type="match status" value="2"/>
</dbReference>
<feature type="domain" description="DWD hypersensitive to UV-B 1 N-terminal" evidence="2">
    <location>
        <begin position="358"/>
        <end position="406"/>
    </location>
</feature>
<dbReference type="EMBL" id="JBBNAE010000009">
    <property type="protein sequence ID" value="KAK9097248.1"/>
    <property type="molecule type" value="Genomic_DNA"/>
</dbReference>
<dbReference type="InterPro" id="IPR015943">
    <property type="entry name" value="WD40/YVTN_repeat-like_dom_sf"/>
</dbReference>
<dbReference type="Gene3D" id="2.130.10.10">
    <property type="entry name" value="YVTN repeat-like/Quinoprotein amine dehydrogenase"/>
    <property type="match status" value="1"/>
</dbReference>
<dbReference type="Proteomes" id="UP001417504">
    <property type="component" value="Unassembled WGS sequence"/>
</dbReference>
<dbReference type="SMART" id="SM00320">
    <property type="entry name" value="WD40"/>
    <property type="match status" value="4"/>
</dbReference>
<organism evidence="3 4">
    <name type="scientific">Stephania japonica</name>
    <dbReference type="NCBI Taxonomy" id="461633"/>
    <lineage>
        <taxon>Eukaryota</taxon>
        <taxon>Viridiplantae</taxon>
        <taxon>Streptophyta</taxon>
        <taxon>Embryophyta</taxon>
        <taxon>Tracheophyta</taxon>
        <taxon>Spermatophyta</taxon>
        <taxon>Magnoliopsida</taxon>
        <taxon>Ranunculales</taxon>
        <taxon>Menispermaceae</taxon>
        <taxon>Menispermoideae</taxon>
        <taxon>Cissampelideae</taxon>
        <taxon>Stephania</taxon>
    </lineage>
</organism>
<keyword evidence="4" id="KW-1185">Reference proteome</keyword>
<dbReference type="PROSITE" id="PS50294">
    <property type="entry name" value="WD_REPEATS_REGION"/>
    <property type="match status" value="1"/>
</dbReference>
<feature type="domain" description="DWD hypersensitive to UV-B 1 N-terminal" evidence="2">
    <location>
        <begin position="5"/>
        <end position="219"/>
    </location>
</feature>
<reference evidence="3 4" key="1">
    <citation type="submission" date="2024-01" db="EMBL/GenBank/DDBJ databases">
        <title>Genome assemblies of Stephania.</title>
        <authorList>
            <person name="Yang L."/>
        </authorList>
    </citation>
    <scope>NUCLEOTIDE SEQUENCE [LARGE SCALE GENOMIC DNA]</scope>
    <source>
        <strain evidence="3">QJT</strain>
        <tissue evidence="3">Leaf</tissue>
    </source>
</reference>
<comment type="caution">
    <text evidence="3">The sequence shown here is derived from an EMBL/GenBank/DDBJ whole genome shotgun (WGS) entry which is preliminary data.</text>
</comment>
<protein>
    <recommendedName>
        <fullName evidence="2">DWD hypersensitive to UV-B 1 N-terminal domain-containing protein</fullName>
    </recommendedName>
</protein>
<dbReference type="PANTHER" id="PTHR47201">
    <property type="entry name" value="BNAC09G30780D PROTEIN"/>
    <property type="match status" value="1"/>
</dbReference>
<dbReference type="InterPro" id="IPR048514">
    <property type="entry name" value="DHU1_N"/>
</dbReference>
<dbReference type="PROSITE" id="PS50082">
    <property type="entry name" value="WD_REPEATS_2"/>
    <property type="match status" value="1"/>
</dbReference>
<sequence>MAFDLPTLEFRYIDFCQKCEVLPNDAIVSGFSKAKLQKSCFERSILQVLLDILMDVDVPPLLEIFSLMGSSEIDAIDIVNESPCVLKRENVMSLMRAANQKLRVVDINDSSFGKDFLQDLSYNGLMCQVLNLRSSHIRKLNLVGNFMHLHTLNLDFSVSLTSFREDCFYCMPNLMRLSMCETRVSNLWTTSVALSKLPSLVELRFQNCLCCVDTRPCPALSNEREKCPIYEKPWVNHLEPGYSEMPSSTSDPRLQNAQYCHIKEPFENLVLAYDTVLCDEPLECTSEESSSDDSEMDFSDCQRRMDPEKLATTVPTDTIIATRQESEQFTSKNPSVEEARVHTSNFEHSRDATDFAPKKYVSHHPSPICFEKHYREYTITSLPGLEVLDNIPIKRTERETAKTIFSQYYEHLPYNQQRKQSLANVLQWREVGIGTGHSGKLSNPKQMYPVRRSKCFFSRSICAAKLSSSAWPLIHSVSKIGSVSGETRSFCPRQFEYHPSNSRLMVFGTLEGEIVVINHESGELVSYASSIGTLNSVLGLCWLRRHPSKLIAGSDNGSLQLYDMHQMPSTVAERYTSANFVSFDGFEQLTSLHVNSTDEYFIASGYSKNVALYDVGSGKRLQIISDMHNGHINVVKFAHHSPSIFATSSFDRDVKLWDLRQCPSRPCYTSSSSKGNVMVCFSPDDQYLLSSAVDNEVKQLLAVDGRVHMKFEIASTGSAQNYTRSYYLNGQDYVISGSCEEHVVRICCAQTGRRLRDVSLETRGSRNSIFVQSLRGDPFRDFNMSILAAYMRPSSKFEILKINLMESNKGHKEHSHRLRPHPSLGKGG</sequence>
<dbReference type="SUPFAM" id="SSF52058">
    <property type="entry name" value="L domain-like"/>
    <property type="match status" value="1"/>
</dbReference>
<name>A0AAP0EV51_9MAGN</name>
<dbReference type="AlphaFoldDB" id="A0AAP0EV51"/>
<dbReference type="InterPro" id="IPR032675">
    <property type="entry name" value="LRR_dom_sf"/>
</dbReference>
<gene>
    <name evidence="3" type="ORF">Sjap_022745</name>
</gene>
<dbReference type="Pfam" id="PF00400">
    <property type="entry name" value="WD40"/>
    <property type="match status" value="1"/>
</dbReference>
<dbReference type="InterPro" id="IPR046377">
    <property type="entry name" value="DHU1"/>
</dbReference>
<accession>A0AAP0EV51</accession>
<dbReference type="InterPro" id="IPR036322">
    <property type="entry name" value="WD40_repeat_dom_sf"/>
</dbReference>
<dbReference type="PANTHER" id="PTHR47201:SF1">
    <property type="entry name" value="PROTEIN DWD HYPERSENSITIVE TO UV-B 1"/>
    <property type="match status" value="1"/>
</dbReference>
<evidence type="ECO:0000259" key="2">
    <source>
        <dbReference type="Pfam" id="PF20919"/>
    </source>
</evidence>
<dbReference type="GO" id="GO:0080008">
    <property type="term" value="C:Cul4-RING E3 ubiquitin ligase complex"/>
    <property type="evidence" value="ECO:0007669"/>
    <property type="project" value="InterPro"/>
</dbReference>
<evidence type="ECO:0000256" key="1">
    <source>
        <dbReference type="PROSITE-ProRule" id="PRU00221"/>
    </source>
</evidence>
<dbReference type="Gene3D" id="3.80.10.10">
    <property type="entry name" value="Ribonuclease Inhibitor"/>
    <property type="match status" value="2"/>
</dbReference>
<dbReference type="GO" id="GO:0071493">
    <property type="term" value="P:cellular response to UV-B"/>
    <property type="evidence" value="ECO:0007669"/>
    <property type="project" value="InterPro"/>
</dbReference>
<evidence type="ECO:0000313" key="3">
    <source>
        <dbReference type="EMBL" id="KAK9097248.1"/>
    </source>
</evidence>
<feature type="repeat" description="WD" evidence="1">
    <location>
        <begin position="625"/>
        <end position="660"/>
    </location>
</feature>
<proteinExistence type="predicted"/>